<sequence length="287" mass="33460">MLDSVEIQRSERIKALQNCNTLRSNMLKQQNLYKGKRLKQKAQSKNKLEELEEECSHKHDSIESQNKFWSEMSENTPEARIEIACKSRRNRTLSEDKVSVKKRVIKLFNKDGEPLNVNEARIVFNLTENDENNSFVLELVLYKFLDTQLLEVDVQPMYVKVIVKGKVFQITLREEVNTEQSTAKRSQTTGHLVITMPKIKGEIKEKKKRDIKQLEEKKTLYKSQPGTKREFLEIGPPNCNMDFSNISKMAEKQSVSRSNKYKYTRTNVEEKLPSKDFIDDPEVPSLV</sequence>
<keyword evidence="1" id="KW-0175">Coiled coil</keyword>
<evidence type="ECO:0000256" key="1">
    <source>
        <dbReference type="SAM" id="Coils"/>
    </source>
</evidence>
<evidence type="ECO:0000259" key="2">
    <source>
        <dbReference type="Pfam" id="PF23602"/>
    </source>
</evidence>
<protein>
    <recommendedName>
        <fullName evidence="2">Dynein axonemal assembly factor 11-like CS domain-containing protein</fullName>
    </recommendedName>
</protein>
<dbReference type="AlphaFoldDB" id="A0A1B6E8U9"/>
<gene>
    <name evidence="3" type="ORF">g.12196</name>
</gene>
<accession>A0A1B6E8U9</accession>
<feature type="domain" description="Dynein axonemal assembly factor 11-like CS" evidence="2">
    <location>
        <begin position="86"/>
        <end position="198"/>
    </location>
</feature>
<dbReference type="EMBL" id="GEDC01002961">
    <property type="protein sequence ID" value="JAS34337.1"/>
    <property type="molecule type" value="Transcribed_RNA"/>
</dbReference>
<organism evidence="3">
    <name type="scientific">Clastoptera arizonana</name>
    <name type="common">Arizona spittle bug</name>
    <dbReference type="NCBI Taxonomy" id="38151"/>
    <lineage>
        <taxon>Eukaryota</taxon>
        <taxon>Metazoa</taxon>
        <taxon>Ecdysozoa</taxon>
        <taxon>Arthropoda</taxon>
        <taxon>Hexapoda</taxon>
        <taxon>Insecta</taxon>
        <taxon>Pterygota</taxon>
        <taxon>Neoptera</taxon>
        <taxon>Paraneoptera</taxon>
        <taxon>Hemiptera</taxon>
        <taxon>Auchenorrhyncha</taxon>
        <taxon>Cercopoidea</taxon>
        <taxon>Clastopteridae</taxon>
        <taxon>Clastoptera</taxon>
    </lineage>
</organism>
<dbReference type="Pfam" id="PF23602">
    <property type="entry name" value="CS_DNAAF11_C"/>
    <property type="match status" value="1"/>
</dbReference>
<name>A0A1B6E8U9_9HEMI</name>
<proteinExistence type="predicted"/>
<feature type="coiled-coil region" evidence="1">
    <location>
        <begin position="34"/>
        <end position="61"/>
    </location>
</feature>
<dbReference type="InterPro" id="IPR056496">
    <property type="entry name" value="CS_DNAAF11_C"/>
</dbReference>
<reference evidence="3" key="1">
    <citation type="submission" date="2015-12" db="EMBL/GenBank/DDBJ databases">
        <title>De novo transcriptome assembly of four potential Pierce s Disease insect vectors from Arizona vineyards.</title>
        <authorList>
            <person name="Tassone E.E."/>
        </authorList>
    </citation>
    <scope>NUCLEOTIDE SEQUENCE</scope>
</reference>
<evidence type="ECO:0000313" key="3">
    <source>
        <dbReference type="EMBL" id="JAS34337.1"/>
    </source>
</evidence>